<dbReference type="InterPro" id="IPR038604">
    <property type="entry name" value="HopJ_sf"/>
</dbReference>
<accession>A0ABP7N004</accession>
<gene>
    <name evidence="1" type="ORF">GCM10022277_31570</name>
</gene>
<dbReference type="Proteomes" id="UP001501565">
    <property type="component" value="Unassembled WGS sequence"/>
</dbReference>
<dbReference type="Pfam" id="PF08888">
    <property type="entry name" value="HopJ"/>
    <property type="match status" value="1"/>
</dbReference>
<proteinExistence type="predicted"/>
<dbReference type="InterPro" id="IPR014984">
    <property type="entry name" value="HopJ"/>
</dbReference>
<organism evidence="1 2">
    <name type="scientific">Litoribacillus peritrichatus</name>
    <dbReference type="NCBI Taxonomy" id="718191"/>
    <lineage>
        <taxon>Bacteria</taxon>
        <taxon>Pseudomonadati</taxon>
        <taxon>Pseudomonadota</taxon>
        <taxon>Gammaproteobacteria</taxon>
        <taxon>Oceanospirillales</taxon>
        <taxon>Oceanospirillaceae</taxon>
        <taxon>Litoribacillus</taxon>
    </lineage>
</organism>
<evidence type="ECO:0000313" key="1">
    <source>
        <dbReference type="EMBL" id="GAA3932382.1"/>
    </source>
</evidence>
<reference evidence="2" key="1">
    <citation type="journal article" date="2019" name="Int. J. Syst. Evol. Microbiol.">
        <title>The Global Catalogue of Microorganisms (GCM) 10K type strain sequencing project: providing services to taxonomists for standard genome sequencing and annotation.</title>
        <authorList>
            <consortium name="The Broad Institute Genomics Platform"/>
            <consortium name="The Broad Institute Genome Sequencing Center for Infectious Disease"/>
            <person name="Wu L."/>
            <person name="Ma J."/>
        </authorList>
    </citation>
    <scope>NUCLEOTIDE SEQUENCE [LARGE SCALE GENOMIC DNA]</scope>
    <source>
        <strain evidence="2">JCM 17551</strain>
    </source>
</reference>
<dbReference type="EMBL" id="BAABBN010000007">
    <property type="protein sequence ID" value="GAA3932382.1"/>
    <property type="molecule type" value="Genomic_DNA"/>
</dbReference>
<dbReference type="Gene3D" id="3.20.160.10">
    <property type="entry name" value="vpa0580 domain like"/>
    <property type="match status" value="1"/>
</dbReference>
<dbReference type="RefSeq" id="WP_344799527.1">
    <property type="nucleotide sequence ID" value="NZ_BAABBN010000007.1"/>
</dbReference>
<protein>
    <submittedName>
        <fullName evidence="1">HopJ type III effector protein</fullName>
    </submittedName>
</protein>
<evidence type="ECO:0000313" key="2">
    <source>
        <dbReference type="Proteomes" id="UP001501565"/>
    </source>
</evidence>
<keyword evidence="2" id="KW-1185">Reference proteome</keyword>
<sequence length="112" mass="12768">MIKEVFIKSLNSKSHSFQETMDYIEANYRFTPVAFTVGEQVNESGTNQGSCKIFCLGKDLNLSEEQVLECFGDFYRNDVLKNPEGDDHQNIRNFIKHGWSGVKIEANALTLK</sequence>
<name>A0ABP7N004_9GAMM</name>
<comment type="caution">
    <text evidence="1">The sequence shown here is derived from an EMBL/GenBank/DDBJ whole genome shotgun (WGS) entry which is preliminary data.</text>
</comment>